<name>A0ACA9LVQ9_9GLOM</name>
<evidence type="ECO:0000313" key="1">
    <source>
        <dbReference type="EMBL" id="CAG8552459.1"/>
    </source>
</evidence>
<reference evidence="1" key="1">
    <citation type="submission" date="2021-06" db="EMBL/GenBank/DDBJ databases">
        <authorList>
            <person name="Kallberg Y."/>
            <person name="Tangrot J."/>
            <person name="Rosling A."/>
        </authorList>
    </citation>
    <scope>NUCLEOTIDE SEQUENCE</scope>
    <source>
        <strain evidence="1">28 12/20/2015</strain>
    </source>
</reference>
<protein>
    <submittedName>
        <fullName evidence="1">15349_t:CDS:1</fullName>
    </submittedName>
</protein>
<dbReference type="EMBL" id="CAJVPW010005260">
    <property type="protein sequence ID" value="CAG8552459.1"/>
    <property type="molecule type" value="Genomic_DNA"/>
</dbReference>
<comment type="caution">
    <text evidence="1">The sequence shown here is derived from an EMBL/GenBank/DDBJ whole genome shotgun (WGS) entry which is preliminary data.</text>
</comment>
<evidence type="ECO:0000313" key="2">
    <source>
        <dbReference type="Proteomes" id="UP000789366"/>
    </source>
</evidence>
<accession>A0ACA9LVQ9</accession>
<sequence length="512" mass="58085">FAFSLLIKLIHYKSNKHIKLPTISCPRKKFTAKERCHCPLQDVEIAHHQTLLTTRHCPPPDVAHYQTLLTMSQSDVDKNYIEIDSQEEASSDLFSQQSSQNEVNEEFNAGMSSTQQVESINVIVHKYVNSHSNLKEFFNGMQNMLTSELQKAKYQDYLESLPYRVGSSASSQVFPKLVEYLKSVLMNEIFQIQKAQIDICFEYNSLPISFEQFSIHDNVDAVDTIACIEDHSDRRQVALKSLIKHVDPNNIIGIWEVKHMGADTISMNCIVLLKDQSHVCTCLLLFSKGLVCRHFFQVMLKAQKVKFAIALIKSRWYKNDVNSLKVNTLFDNCNVSSSEEFFITDYVQTSFSTMNMIQVLRKDDLGGDYKEIEHKILKQQIYGECATLEQKLAALASEFSLTHISATLRGLIQQVEQTNSSSLNSLNSNTIQNPFQVNARGRPAKRIKSSTETNVAQHSQSKTANTKTRSGDTYTCQNCFKDGHNARSCVAPCETCNKNGHTYLNCPNKENV</sequence>
<organism evidence="1 2">
    <name type="scientific">Cetraspora pellucida</name>
    <dbReference type="NCBI Taxonomy" id="1433469"/>
    <lineage>
        <taxon>Eukaryota</taxon>
        <taxon>Fungi</taxon>
        <taxon>Fungi incertae sedis</taxon>
        <taxon>Mucoromycota</taxon>
        <taxon>Glomeromycotina</taxon>
        <taxon>Glomeromycetes</taxon>
        <taxon>Diversisporales</taxon>
        <taxon>Gigasporaceae</taxon>
        <taxon>Cetraspora</taxon>
    </lineage>
</organism>
<gene>
    <name evidence="1" type="ORF">SPELUC_LOCUS5266</name>
</gene>
<proteinExistence type="predicted"/>
<feature type="non-terminal residue" evidence="1">
    <location>
        <position position="1"/>
    </location>
</feature>
<dbReference type="Proteomes" id="UP000789366">
    <property type="component" value="Unassembled WGS sequence"/>
</dbReference>
<keyword evidence="2" id="KW-1185">Reference proteome</keyword>